<reference evidence="2 3" key="2">
    <citation type="submission" date="2017-12" db="EMBL/GenBank/DDBJ databases">
        <title>Genome sequence of Rhizobium sullae HCNT1 isolated from Sulla coronaria nodules and featuring peculiar denitrification phenotypes.</title>
        <authorList>
            <person name="De Diego-Diaz B."/>
            <person name="Treu L."/>
            <person name="Campanaro S."/>
            <person name="Da Silva Duarte V."/>
            <person name="Basaglia M."/>
            <person name="Favaro L."/>
            <person name="Casella S."/>
            <person name="Squartini A."/>
        </authorList>
    </citation>
    <scope>NUCLEOTIDE SEQUENCE [LARGE SCALE GENOMIC DNA]</scope>
    <source>
        <strain evidence="2 3">HCNT1</strain>
    </source>
</reference>
<reference evidence="2 3" key="1">
    <citation type="submission" date="2017-11" db="EMBL/GenBank/DDBJ databases">
        <authorList>
            <person name="Han C.G."/>
        </authorList>
    </citation>
    <scope>NUCLEOTIDE SEQUENCE [LARGE SCALE GENOMIC DNA]</scope>
    <source>
        <strain evidence="2 3">HCNT1</strain>
    </source>
</reference>
<protein>
    <recommendedName>
        <fullName evidence="4">Transmembrane protein</fullName>
    </recommendedName>
</protein>
<dbReference type="EMBL" id="PIQN01000008">
    <property type="protein sequence ID" value="PKA43193.1"/>
    <property type="molecule type" value="Genomic_DNA"/>
</dbReference>
<dbReference type="RefSeq" id="WP_100771449.1">
    <property type="nucleotide sequence ID" value="NZ_PIQN01000008.1"/>
</dbReference>
<dbReference type="AlphaFoldDB" id="A0A2N0DAR5"/>
<evidence type="ECO:0000313" key="2">
    <source>
        <dbReference type="EMBL" id="PKA43193.1"/>
    </source>
</evidence>
<keyword evidence="1" id="KW-0472">Membrane</keyword>
<keyword evidence="1" id="KW-1133">Transmembrane helix</keyword>
<dbReference type="Proteomes" id="UP000232164">
    <property type="component" value="Unassembled WGS sequence"/>
</dbReference>
<proteinExistence type="predicted"/>
<evidence type="ECO:0000313" key="3">
    <source>
        <dbReference type="Proteomes" id="UP000232164"/>
    </source>
</evidence>
<gene>
    <name evidence="2" type="ORF">CWR43_14190</name>
</gene>
<organism evidence="2 3">
    <name type="scientific">Rhizobium sullae</name>
    <name type="common">Rhizobium hedysari</name>
    <dbReference type="NCBI Taxonomy" id="50338"/>
    <lineage>
        <taxon>Bacteria</taxon>
        <taxon>Pseudomonadati</taxon>
        <taxon>Pseudomonadota</taxon>
        <taxon>Alphaproteobacteria</taxon>
        <taxon>Hyphomicrobiales</taxon>
        <taxon>Rhizobiaceae</taxon>
        <taxon>Rhizobium/Agrobacterium group</taxon>
        <taxon>Rhizobium</taxon>
    </lineage>
</organism>
<sequence>MSFGLNHLRKFGNWLIEGTASDIRAAFVGIVFAAISSYAYAMFFQGKPLHFEAFTNKDGVAQPLPALSRAVTDGDKSLQFVFSPPDLQKTFICEFARIEAASPRELMLTYLSRYPTCFAVTQLNENSYRVFTTRSTTDLLQKDQSYFCKCQLQ</sequence>
<accession>A0A2N0DAR5</accession>
<name>A0A2N0DAR5_RHISU</name>
<comment type="caution">
    <text evidence="2">The sequence shown here is derived from an EMBL/GenBank/DDBJ whole genome shotgun (WGS) entry which is preliminary data.</text>
</comment>
<evidence type="ECO:0000256" key="1">
    <source>
        <dbReference type="SAM" id="Phobius"/>
    </source>
</evidence>
<keyword evidence="1" id="KW-0812">Transmembrane</keyword>
<evidence type="ECO:0008006" key="4">
    <source>
        <dbReference type="Google" id="ProtNLM"/>
    </source>
</evidence>
<feature type="transmembrane region" description="Helical" evidence="1">
    <location>
        <begin position="23"/>
        <end position="43"/>
    </location>
</feature>